<dbReference type="InterPro" id="IPR057026">
    <property type="entry name" value="Znf-C2H2_ascomycetes"/>
</dbReference>
<protein>
    <recommendedName>
        <fullName evidence="2">C2H2-type domain-containing protein</fullName>
    </recommendedName>
</protein>
<accession>A0A167QR20</accession>
<dbReference type="AlphaFoldDB" id="A0A167QR20"/>
<sequence length="614" mass="69585">MKCEYCNLRLKMSDAEQHQDSLRLQRYSWSCAFLQGWQWAFHDASPLAQTSVGPSSDICGYCGQAFPKSGEPDSESRRVYHLASVHKCGECNETNIFDRSDNFRQHLIYSHSGSNGPWMKYLENACMKEKQDPDPVAPTNPQVPNENASCEACRVSPKEIHRCMNDCSPRAQHSVNSRASQKSTHSTSSQVSDESIEAGRSAFYRPDNRSPRSQRSGNLRASQKSTQLTGSQVSDESIEAGHSLFHAMDDLIEGHLKDAFPRPRSIIRKTTTPAKECYETGVRDLLHNIHKRYTLLYGIMDVDTCERDENLLVLYDDMKLAFNSLTSRILVAHEVSEGAYVDLILQVLEFGYRLDQCMGLESEEADTRYAASQEQDRTLPSQLAHEKSKYMGTRKHIKMLLSKNKSSKSRGVRSSVRKATGWWKSKTVVPESPGQFICDCCPKEPRKFKNPYDLRAHEIEKQFSYLYCNCRFKNKEEVKWHENALHLPLYSWSCAALISFQTAFAASMSPSYQTSTGPSHDMCGYCGKDFPNYPQVDWDGRFEHLTSVHKFGECNNAKKFYRADHFRQHLQYSHAGTSGEWTNILESACMKEQQPKDGETGVSSVASSGPVSST</sequence>
<proteinExistence type="predicted"/>
<feature type="region of interest" description="Disordered" evidence="1">
    <location>
        <begin position="169"/>
        <end position="235"/>
    </location>
</feature>
<dbReference type="EMBL" id="CM002800">
    <property type="protein sequence ID" value="KZN85071.1"/>
    <property type="molecule type" value="Genomic_DNA"/>
</dbReference>
<dbReference type="InterPro" id="IPR013087">
    <property type="entry name" value="Znf_C2H2_type"/>
</dbReference>
<evidence type="ECO:0000259" key="2">
    <source>
        <dbReference type="SMART" id="SM00355"/>
    </source>
</evidence>
<feature type="compositionally biased region" description="Polar residues" evidence="1">
    <location>
        <begin position="211"/>
        <end position="235"/>
    </location>
</feature>
<feature type="compositionally biased region" description="Polar residues" evidence="1">
    <location>
        <begin position="171"/>
        <end position="193"/>
    </location>
</feature>
<name>A0A167QR20_PENCH</name>
<organism evidence="3">
    <name type="scientific">Penicillium chrysogenum</name>
    <name type="common">Penicillium notatum</name>
    <dbReference type="NCBI Taxonomy" id="5076"/>
    <lineage>
        <taxon>Eukaryota</taxon>
        <taxon>Fungi</taxon>
        <taxon>Dikarya</taxon>
        <taxon>Ascomycota</taxon>
        <taxon>Pezizomycotina</taxon>
        <taxon>Eurotiomycetes</taxon>
        <taxon>Eurotiomycetidae</taxon>
        <taxon>Eurotiales</taxon>
        <taxon>Aspergillaceae</taxon>
        <taxon>Penicillium</taxon>
        <taxon>Penicillium chrysogenum species complex</taxon>
    </lineage>
</organism>
<feature type="domain" description="C2H2-type" evidence="2">
    <location>
        <begin position="552"/>
        <end position="574"/>
    </location>
</feature>
<gene>
    <name evidence="3" type="ORF">EN45_092430</name>
</gene>
<reference evidence="3" key="1">
    <citation type="journal article" date="2014" name="Genome Announc.">
        <title>Complete sequencing and chromosome-scale genome assembly of the industrial progenitor strain P2niaD18 from the penicillin producer Penicillium chrysogenum.</title>
        <authorList>
            <person name="Specht T."/>
            <person name="Dahlmann T.A."/>
            <person name="Zadra I."/>
            <person name="Kurnsteiner H."/>
            <person name="Kuck U."/>
        </authorList>
    </citation>
    <scope>NUCLEOTIDE SEQUENCE [LARGE SCALE GENOMIC DNA]</scope>
    <source>
        <strain evidence="3">P2niaD18</strain>
    </source>
</reference>
<feature type="region of interest" description="Disordered" evidence="1">
    <location>
        <begin position="130"/>
        <end position="149"/>
    </location>
</feature>
<evidence type="ECO:0000256" key="1">
    <source>
        <dbReference type="SAM" id="MobiDB-lite"/>
    </source>
</evidence>
<dbReference type="Proteomes" id="UP000076449">
    <property type="component" value="Chromosome III"/>
</dbReference>
<feature type="domain" description="C2H2-type" evidence="2">
    <location>
        <begin position="463"/>
        <end position="486"/>
    </location>
</feature>
<feature type="domain" description="C2H2-type" evidence="2">
    <location>
        <begin position="86"/>
        <end position="111"/>
    </location>
</feature>
<feature type="region of interest" description="Disordered" evidence="1">
    <location>
        <begin position="592"/>
        <end position="614"/>
    </location>
</feature>
<dbReference type="SMART" id="SM00355">
    <property type="entry name" value="ZnF_C2H2"/>
    <property type="match status" value="3"/>
</dbReference>
<dbReference type="Pfam" id="PF24537">
    <property type="entry name" value="zf-C2H2_fungi"/>
    <property type="match status" value="1"/>
</dbReference>
<evidence type="ECO:0000313" key="3">
    <source>
        <dbReference type="EMBL" id="KZN85071.1"/>
    </source>
</evidence>
<feature type="compositionally biased region" description="Polar residues" evidence="1">
    <location>
        <begin position="139"/>
        <end position="148"/>
    </location>
</feature>
<feature type="compositionally biased region" description="Low complexity" evidence="1">
    <location>
        <begin position="601"/>
        <end position="614"/>
    </location>
</feature>